<dbReference type="Proteomes" id="UP001345827">
    <property type="component" value="Unassembled WGS sequence"/>
</dbReference>
<reference evidence="2 3" key="1">
    <citation type="submission" date="2023-06" db="EMBL/GenBank/DDBJ databases">
        <title>Black Yeasts Isolated from many extreme environments.</title>
        <authorList>
            <person name="Coleine C."/>
            <person name="Stajich J.E."/>
            <person name="Selbmann L."/>
        </authorList>
    </citation>
    <scope>NUCLEOTIDE SEQUENCE [LARGE SCALE GENOMIC DNA]</scope>
    <source>
        <strain evidence="2 3">CCFEE 5887</strain>
    </source>
</reference>
<evidence type="ECO:0000313" key="3">
    <source>
        <dbReference type="Proteomes" id="UP001345827"/>
    </source>
</evidence>
<name>A0AAV9Q5V3_9PEZI</name>
<sequence>MQPHTGKRKRAPPPPPPRSQKDTTNETATWNQILKNGQPPNPSGLGFPPQLMNQNHPQQAAAFQPTNPNHAAVRSGPAAQQQTVATPVFPGRGRGRGRPRPRTPPFPFANCTVGLDPATLPSRPDPIAVAEIKRVICPEPPRRPDGTINLPEMVRLLETDGMGAHGGPPARKKQALDKQQYGQVDGAGAQTDQTRAQVVEDMSGADFDALFRNLADSGLGGTSFD</sequence>
<feature type="region of interest" description="Disordered" evidence="1">
    <location>
        <begin position="160"/>
        <end position="192"/>
    </location>
</feature>
<protein>
    <recommendedName>
        <fullName evidence="4">DFDF domain-containing protein</fullName>
    </recommendedName>
</protein>
<dbReference type="AlphaFoldDB" id="A0AAV9Q5V3"/>
<keyword evidence="3" id="KW-1185">Reference proteome</keyword>
<evidence type="ECO:0000256" key="1">
    <source>
        <dbReference type="SAM" id="MobiDB-lite"/>
    </source>
</evidence>
<dbReference type="EMBL" id="JAXLQG010000008">
    <property type="protein sequence ID" value="KAK5536580.1"/>
    <property type="molecule type" value="Genomic_DNA"/>
</dbReference>
<feature type="compositionally biased region" description="Basic residues" evidence="1">
    <location>
        <begin position="1"/>
        <end position="11"/>
    </location>
</feature>
<accession>A0AAV9Q5V3</accession>
<evidence type="ECO:0000313" key="2">
    <source>
        <dbReference type="EMBL" id="KAK5536580.1"/>
    </source>
</evidence>
<feature type="region of interest" description="Disordered" evidence="1">
    <location>
        <begin position="1"/>
        <end position="110"/>
    </location>
</feature>
<organism evidence="2 3">
    <name type="scientific">Vermiconidia calcicola</name>
    <dbReference type="NCBI Taxonomy" id="1690605"/>
    <lineage>
        <taxon>Eukaryota</taxon>
        <taxon>Fungi</taxon>
        <taxon>Dikarya</taxon>
        <taxon>Ascomycota</taxon>
        <taxon>Pezizomycotina</taxon>
        <taxon>Dothideomycetes</taxon>
        <taxon>Dothideomycetidae</taxon>
        <taxon>Mycosphaerellales</taxon>
        <taxon>Extremaceae</taxon>
        <taxon>Vermiconidia</taxon>
    </lineage>
</organism>
<proteinExistence type="predicted"/>
<evidence type="ECO:0008006" key="4">
    <source>
        <dbReference type="Google" id="ProtNLM"/>
    </source>
</evidence>
<gene>
    <name evidence="2" type="ORF">LTR25_005254</name>
</gene>
<feature type="compositionally biased region" description="Polar residues" evidence="1">
    <location>
        <begin position="25"/>
        <end position="35"/>
    </location>
</feature>
<comment type="caution">
    <text evidence="2">The sequence shown here is derived from an EMBL/GenBank/DDBJ whole genome shotgun (WGS) entry which is preliminary data.</text>
</comment>